<dbReference type="PANTHER" id="PTHR30046:SF0">
    <property type="entry name" value="FLAGELLAR M-RING PROTEIN"/>
    <property type="match status" value="1"/>
</dbReference>
<dbReference type="PRINTS" id="PR01009">
    <property type="entry name" value="FLGMRINGFLIF"/>
</dbReference>
<keyword evidence="13" id="KW-0966">Cell projection</keyword>
<keyword evidence="7 10" id="KW-0472">Membrane</keyword>
<dbReference type="NCBIfam" id="TIGR00206">
    <property type="entry name" value="fliF"/>
    <property type="match status" value="1"/>
</dbReference>
<proteinExistence type="inferred from homology"/>
<keyword evidence="6 10" id="KW-1133">Transmembrane helix</keyword>
<evidence type="ECO:0000256" key="8">
    <source>
        <dbReference type="ARBA" id="ARBA00023143"/>
    </source>
</evidence>
<evidence type="ECO:0000256" key="7">
    <source>
        <dbReference type="ARBA" id="ARBA00023136"/>
    </source>
</evidence>
<gene>
    <name evidence="13" type="ORF">J2S57_002256</name>
</gene>
<evidence type="ECO:0000259" key="11">
    <source>
        <dbReference type="Pfam" id="PF01514"/>
    </source>
</evidence>
<dbReference type="PIRSF" id="PIRSF004862">
    <property type="entry name" value="FliF"/>
    <property type="match status" value="1"/>
</dbReference>
<feature type="transmembrane region" description="Helical" evidence="10">
    <location>
        <begin position="21"/>
        <end position="43"/>
    </location>
</feature>
<accession>A0ABT9P1E3</accession>
<comment type="subcellular location">
    <subcellularLocation>
        <location evidence="1 9">Bacterial flagellum basal body</location>
    </subcellularLocation>
    <subcellularLocation>
        <location evidence="2">Cell membrane</location>
        <topology evidence="2">Multi-pass membrane protein</topology>
    </subcellularLocation>
</comment>
<dbReference type="InterPro" id="IPR006182">
    <property type="entry name" value="FliF_N_dom"/>
</dbReference>
<evidence type="ECO:0000256" key="2">
    <source>
        <dbReference type="ARBA" id="ARBA00004651"/>
    </source>
</evidence>
<keyword evidence="8 9" id="KW-0975">Bacterial flagellum</keyword>
<keyword evidence="13" id="KW-0969">Cilium</keyword>
<dbReference type="InterPro" id="IPR013556">
    <property type="entry name" value="Flag_M-ring_C"/>
</dbReference>
<comment type="caution">
    <text evidence="13">The sequence shown here is derived from an EMBL/GenBank/DDBJ whole genome shotgun (WGS) entry which is preliminary data.</text>
</comment>
<evidence type="ECO:0000256" key="5">
    <source>
        <dbReference type="ARBA" id="ARBA00022692"/>
    </source>
</evidence>
<keyword evidence="5 10" id="KW-0812">Transmembrane</keyword>
<protein>
    <recommendedName>
        <fullName evidence="9">Flagellar M-ring protein</fullName>
    </recommendedName>
</protein>
<name>A0ABT9P1E3_9ACTN</name>
<keyword evidence="14" id="KW-1185">Reference proteome</keyword>
<keyword evidence="13" id="KW-0282">Flagellum</keyword>
<comment type="similarity">
    <text evidence="3 9">Belongs to the FliF family.</text>
</comment>
<dbReference type="InterPro" id="IPR000067">
    <property type="entry name" value="FlgMring_FliF"/>
</dbReference>
<dbReference type="InterPro" id="IPR043427">
    <property type="entry name" value="YscJ/FliF"/>
</dbReference>
<sequence>MSPQFNAKTITTRARTFANGFTAGQRAVVIVAVLGLLLGGYFLSRYLSQPDWTPLYGGLSGEDASAITEQLDTDGVPYKLADQGSAILVPKEQVYSERIKLAAAGLDGSTDSSKDGWSLLDEQGITATEFQQNVAYQRALSGELSKTLEAMDGVENAVVQLAIPEQSVFTDDDQNPTASVLLKLRTGMELTDSQVTSITNLVGGSVANLSPDKVTVTDQSGNLLSSGSGGTAGAANDAGKTDTQTAAFEKRMNTAVEDVLNAVVGPNNSKVQVNASLNFDEKQATNKIYTMTTPTPLPLNDATVNEQYNGNGAAAGGTLGQTLPTPLSSAGGTGSYQRTQQTVNNAVNQSVEQVNSAPGKVERMTVAVVLNSKVQAAGLTANTASSLVSAALGLDPARGDSVQVSQLPFDTTAADAATKALADQASAERTATYLNLAKQIGLVLLVIIALLVFMRRRKKKQLEEEEARVEATASDLPDNMLLSPQAIAGNQQLALAQEADLSRDRMRDEVSAMVDNQPDDVAAMLQGWLADRK</sequence>
<reference evidence="13 14" key="1">
    <citation type="submission" date="2023-07" db="EMBL/GenBank/DDBJ databases">
        <title>Sequencing the genomes of 1000 actinobacteria strains.</title>
        <authorList>
            <person name="Klenk H.-P."/>
        </authorList>
    </citation>
    <scope>NUCLEOTIDE SEQUENCE [LARGE SCALE GENOMIC DNA]</scope>
    <source>
        <strain evidence="13 14">DSM 44388</strain>
    </source>
</reference>
<comment type="function">
    <text evidence="9">The M ring may be actively involved in energy transduction.</text>
</comment>
<keyword evidence="4" id="KW-1003">Cell membrane</keyword>
<dbReference type="Pfam" id="PF01514">
    <property type="entry name" value="YscJ_FliF"/>
    <property type="match status" value="1"/>
</dbReference>
<feature type="transmembrane region" description="Helical" evidence="10">
    <location>
        <begin position="436"/>
        <end position="454"/>
    </location>
</feature>
<dbReference type="Pfam" id="PF08345">
    <property type="entry name" value="YscJ_FliF_C"/>
    <property type="match status" value="1"/>
</dbReference>
<organism evidence="13 14">
    <name type="scientific">Kineosporia succinea</name>
    <dbReference type="NCBI Taxonomy" id="84632"/>
    <lineage>
        <taxon>Bacteria</taxon>
        <taxon>Bacillati</taxon>
        <taxon>Actinomycetota</taxon>
        <taxon>Actinomycetes</taxon>
        <taxon>Kineosporiales</taxon>
        <taxon>Kineosporiaceae</taxon>
        <taxon>Kineosporia</taxon>
    </lineage>
</organism>
<feature type="domain" description="Flagellar M-ring C-terminal" evidence="12">
    <location>
        <begin position="260"/>
        <end position="409"/>
    </location>
</feature>
<evidence type="ECO:0000256" key="4">
    <source>
        <dbReference type="ARBA" id="ARBA00022475"/>
    </source>
</evidence>
<dbReference type="Proteomes" id="UP001235712">
    <property type="component" value="Unassembled WGS sequence"/>
</dbReference>
<dbReference type="Gene3D" id="3.30.300.30">
    <property type="match status" value="1"/>
</dbReference>
<dbReference type="RefSeq" id="WP_307241364.1">
    <property type="nucleotide sequence ID" value="NZ_JAUSQZ010000001.1"/>
</dbReference>
<evidence type="ECO:0000256" key="3">
    <source>
        <dbReference type="ARBA" id="ARBA00007971"/>
    </source>
</evidence>
<evidence type="ECO:0000256" key="6">
    <source>
        <dbReference type="ARBA" id="ARBA00022989"/>
    </source>
</evidence>
<dbReference type="EMBL" id="JAUSQZ010000001">
    <property type="protein sequence ID" value="MDP9826507.1"/>
    <property type="molecule type" value="Genomic_DNA"/>
</dbReference>
<evidence type="ECO:0000313" key="13">
    <source>
        <dbReference type="EMBL" id="MDP9826507.1"/>
    </source>
</evidence>
<evidence type="ECO:0000256" key="9">
    <source>
        <dbReference type="PIRNR" id="PIRNR004862"/>
    </source>
</evidence>
<evidence type="ECO:0000256" key="10">
    <source>
        <dbReference type="SAM" id="Phobius"/>
    </source>
</evidence>
<feature type="domain" description="Flagellar M-ring N-terminal" evidence="11">
    <location>
        <begin position="48"/>
        <end position="225"/>
    </location>
</feature>
<dbReference type="PANTHER" id="PTHR30046">
    <property type="entry name" value="FLAGELLAR M-RING PROTEIN"/>
    <property type="match status" value="1"/>
</dbReference>
<evidence type="ECO:0000259" key="12">
    <source>
        <dbReference type="Pfam" id="PF08345"/>
    </source>
</evidence>
<evidence type="ECO:0000256" key="1">
    <source>
        <dbReference type="ARBA" id="ARBA00004117"/>
    </source>
</evidence>
<evidence type="ECO:0000313" key="14">
    <source>
        <dbReference type="Proteomes" id="UP001235712"/>
    </source>
</evidence>
<dbReference type="InterPro" id="IPR045851">
    <property type="entry name" value="AMP-bd_C_sf"/>
</dbReference>